<reference evidence="5" key="1">
    <citation type="submission" date="2023-01" db="EMBL/GenBank/DDBJ databases">
        <title>Whole genome sequence of Paucibacter sp. S2-9 isolated from pond sediment.</title>
        <authorList>
            <person name="Jung J.Y."/>
        </authorList>
    </citation>
    <scope>NUCLEOTIDE SEQUENCE</scope>
    <source>
        <strain evidence="5">S2-9</strain>
    </source>
</reference>
<dbReference type="GO" id="GO:0043565">
    <property type="term" value="F:sequence-specific DNA binding"/>
    <property type="evidence" value="ECO:0007669"/>
    <property type="project" value="InterPro"/>
</dbReference>
<feature type="domain" description="HTH araC/xylS-type" evidence="4">
    <location>
        <begin position="169"/>
        <end position="265"/>
    </location>
</feature>
<dbReference type="Proteomes" id="UP001177769">
    <property type="component" value="Chromosome"/>
</dbReference>
<dbReference type="PROSITE" id="PS01124">
    <property type="entry name" value="HTH_ARAC_FAMILY_2"/>
    <property type="match status" value="1"/>
</dbReference>
<gene>
    <name evidence="5" type="ORF">PFX98_00435</name>
</gene>
<evidence type="ECO:0000256" key="1">
    <source>
        <dbReference type="ARBA" id="ARBA00023015"/>
    </source>
</evidence>
<keyword evidence="3" id="KW-0804">Transcription</keyword>
<keyword evidence="1" id="KW-0805">Transcription regulation</keyword>
<dbReference type="InterPro" id="IPR018060">
    <property type="entry name" value="HTH_AraC"/>
</dbReference>
<dbReference type="KEGG" id="pais:PFX98_00435"/>
<evidence type="ECO:0000256" key="2">
    <source>
        <dbReference type="ARBA" id="ARBA00023125"/>
    </source>
</evidence>
<dbReference type="SMART" id="SM00342">
    <property type="entry name" value="HTH_ARAC"/>
    <property type="match status" value="1"/>
</dbReference>
<dbReference type="PROSITE" id="PS00041">
    <property type="entry name" value="HTH_ARAC_FAMILY_1"/>
    <property type="match status" value="1"/>
</dbReference>
<dbReference type="PANTHER" id="PTHR46796:SF12">
    <property type="entry name" value="HTH-TYPE DNA-BINDING TRANSCRIPTIONAL ACTIVATOR EUTR"/>
    <property type="match status" value="1"/>
</dbReference>
<dbReference type="InterPro" id="IPR009057">
    <property type="entry name" value="Homeodomain-like_sf"/>
</dbReference>
<keyword evidence="2" id="KW-0238">DNA-binding</keyword>
<sequence length="265" mass="28707">MPSPAPSSTTTHAAKPGAVVSEWHCSGRRSAWQEEHLTQAMIELPLTGMDMRSIRGQQTVVDVGTAVLHGADESFALASPTARPRRSTSIALDGELLGAMAPDFTPGVVRTSARTALLQQRLRRQGADPLARDELGLMLVDSVMADARLQAGARAGIPSLSPAWRRLADELGQCMAVGFDQALSLEQLARSCGTSPFHASRVYRRVTGLSMHRQLNRLRLREALFRLPEMRGRLTELALDLGFSSHSHFSSAFRAEFGRAPSALG</sequence>
<proteinExistence type="predicted"/>
<dbReference type="InterPro" id="IPR018062">
    <property type="entry name" value="HTH_AraC-typ_CS"/>
</dbReference>
<dbReference type="AlphaFoldDB" id="A0AA95NGW7"/>
<evidence type="ECO:0000256" key="3">
    <source>
        <dbReference type="ARBA" id="ARBA00023163"/>
    </source>
</evidence>
<evidence type="ECO:0000313" key="5">
    <source>
        <dbReference type="EMBL" id="WIT12104.1"/>
    </source>
</evidence>
<dbReference type="InterPro" id="IPR050204">
    <property type="entry name" value="AraC_XylS_family_regulators"/>
</dbReference>
<dbReference type="Pfam" id="PF12833">
    <property type="entry name" value="HTH_18"/>
    <property type="match status" value="1"/>
</dbReference>
<dbReference type="EMBL" id="CP116346">
    <property type="protein sequence ID" value="WIT12104.1"/>
    <property type="molecule type" value="Genomic_DNA"/>
</dbReference>
<dbReference type="PANTHER" id="PTHR46796">
    <property type="entry name" value="HTH-TYPE TRANSCRIPTIONAL ACTIVATOR RHAS-RELATED"/>
    <property type="match status" value="1"/>
</dbReference>
<dbReference type="GO" id="GO:0003700">
    <property type="term" value="F:DNA-binding transcription factor activity"/>
    <property type="evidence" value="ECO:0007669"/>
    <property type="project" value="InterPro"/>
</dbReference>
<dbReference type="RefSeq" id="WP_285233194.1">
    <property type="nucleotide sequence ID" value="NZ_CP116346.1"/>
</dbReference>
<evidence type="ECO:0000313" key="6">
    <source>
        <dbReference type="Proteomes" id="UP001177769"/>
    </source>
</evidence>
<organism evidence="5 6">
    <name type="scientific">Paucibacter sediminis</name>
    <dbReference type="NCBI Taxonomy" id="3019553"/>
    <lineage>
        <taxon>Bacteria</taxon>
        <taxon>Pseudomonadati</taxon>
        <taxon>Pseudomonadota</taxon>
        <taxon>Betaproteobacteria</taxon>
        <taxon>Burkholderiales</taxon>
        <taxon>Sphaerotilaceae</taxon>
        <taxon>Roseateles</taxon>
    </lineage>
</organism>
<protein>
    <submittedName>
        <fullName evidence="5">AraC family transcriptional regulator</fullName>
    </submittedName>
</protein>
<evidence type="ECO:0000259" key="4">
    <source>
        <dbReference type="PROSITE" id="PS01124"/>
    </source>
</evidence>
<dbReference type="SUPFAM" id="SSF46689">
    <property type="entry name" value="Homeodomain-like"/>
    <property type="match status" value="1"/>
</dbReference>
<name>A0AA95NGW7_9BURK</name>
<dbReference type="Gene3D" id="1.10.10.60">
    <property type="entry name" value="Homeodomain-like"/>
    <property type="match status" value="2"/>
</dbReference>
<accession>A0AA95NGW7</accession>
<keyword evidence="6" id="KW-1185">Reference proteome</keyword>